<dbReference type="Gene3D" id="3.30.9.10">
    <property type="entry name" value="D-Amino Acid Oxidase, subunit A, domain 2"/>
    <property type="match status" value="1"/>
</dbReference>
<evidence type="ECO:0000259" key="1">
    <source>
        <dbReference type="Pfam" id="PF01266"/>
    </source>
</evidence>
<protein>
    <recommendedName>
        <fullName evidence="1">FAD dependent oxidoreductase domain-containing protein</fullName>
    </recommendedName>
</protein>
<feature type="domain" description="FAD dependent oxidoreductase" evidence="1">
    <location>
        <begin position="4"/>
        <end position="350"/>
    </location>
</feature>
<name>A0A1D2A9G8_AUXPR</name>
<reference evidence="2" key="1">
    <citation type="submission" date="2015-08" db="EMBL/GenBank/DDBJ databases">
        <authorList>
            <person name="Babu N.S."/>
            <person name="Beckwith C.J."/>
            <person name="Beseler K.G."/>
            <person name="Brison A."/>
            <person name="Carone J.V."/>
            <person name="Caskin T.P."/>
            <person name="Diamond M."/>
            <person name="Durham M.E."/>
            <person name="Foxe J.M."/>
            <person name="Go M."/>
            <person name="Henderson B.A."/>
            <person name="Jones I.B."/>
            <person name="McGettigan J.A."/>
            <person name="Micheletti S.J."/>
            <person name="Nasrallah M.E."/>
            <person name="Ortiz D."/>
            <person name="Piller C.R."/>
            <person name="Privatt S.R."/>
            <person name="Schneider S.L."/>
            <person name="Sharp S."/>
            <person name="Smith T.C."/>
            <person name="Stanton J.D."/>
            <person name="Ullery H.E."/>
            <person name="Wilson R.J."/>
            <person name="Serrano M.G."/>
            <person name="Buck G."/>
            <person name="Lee V."/>
            <person name="Wang Y."/>
            <person name="Carvalho R."/>
            <person name="Voegtly L."/>
            <person name="Shi R."/>
            <person name="Duckworth R."/>
            <person name="Johnson A."/>
            <person name="Loviza R."/>
            <person name="Walstead R."/>
            <person name="Shah Z."/>
            <person name="Kiflezghi M."/>
            <person name="Wade K."/>
            <person name="Ball S.L."/>
            <person name="Bradley K.W."/>
            <person name="Asai D.J."/>
            <person name="Bowman C.A."/>
            <person name="Russell D.A."/>
            <person name="Pope W.H."/>
            <person name="Jacobs-Sera D."/>
            <person name="Hendrix R.W."/>
            <person name="Hatfull G.F."/>
        </authorList>
    </citation>
    <scope>NUCLEOTIDE SEQUENCE</scope>
</reference>
<dbReference type="PANTHER" id="PTHR13847:SF150">
    <property type="entry name" value="OXIDOREDUCTASE TDA3-RELATED"/>
    <property type="match status" value="1"/>
</dbReference>
<accession>A0A1D2A9G8</accession>
<dbReference type="Pfam" id="PF01266">
    <property type="entry name" value="DAO"/>
    <property type="match status" value="1"/>
</dbReference>
<evidence type="ECO:0000313" key="2">
    <source>
        <dbReference type="EMBL" id="JAT75721.1"/>
    </source>
</evidence>
<dbReference type="PANTHER" id="PTHR13847">
    <property type="entry name" value="SARCOSINE DEHYDROGENASE-RELATED"/>
    <property type="match status" value="1"/>
</dbReference>
<proteinExistence type="predicted"/>
<dbReference type="AlphaFoldDB" id="A0A1D2A9G8"/>
<gene>
    <name evidence="2" type="ORF">g.100181</name>
</gene>
<dbReference type="Gene3D" id="3.50.50.60">
    <property type="entry name" value="FAD/NAD(P)-binding domain"/>
    <property type="match status" value="1"/>
</dbReference>
<dbReference type="EMBL" id="GDKF01002901">
    <property type="protein sequence ID" value="JAT75721.1"/>
    <property type="molecule type" value="Transcribed_RNA"/>
</dbReference>
<organism evidence="2">
    <name type="scientific">Auxenochlorella protothecoides</name>
    <name type="common">Green microalga</name>
    <name type="synonym">Chlorella protothecoides</name>
    <dbReference type="NCBI Taxonomy" id="3075"/>
    <lineage>
        <taxon>Eukaryota</taxon>
        <taxon>Viridiplantae</taxon>
        <taxon>Chlorophyta</taxon>
        <taxon>core chlorophytes</taxon>
        <taxon>Trebouxiophyceae</taxon>
        <taxon>Chlorellales</taxon>
        <taxon>Chlorellaceae</taxon>
        <taxon>Auxenochlorella</taxon>
    </lineage>
</organism>
<sequence length="370" mass="37629">MAPVVVCGAGVIGASVSYFLAQKGLTPTVVDAVGPACSASGKAGGFLARDWCDGSPTGPLAHASFALHADLADKLNGKERYGYRRMSTYSVSLRAGGGKKGGARGRKSASLGWLDADNLVQDSLIATPEDCAQVNPEQFTRTLLEESGAEVRIATLAGLVVENGAVAGVRLEPRDGGPATTMPADTVIIATGAWTGALRAAIPGLPAITGQKAHSIILADAAPGGLPAEALFLAYRGTDGKSQEPEIYPRPNGEVYVCGASTPTPLPSFADQVLPDAGAPARLRDAAAAASRHLAQAEVLREQACYLPCSPVGTPAIGPVRGVRGLYVAAGHSCWGILNAPATGLALAELIVDGEASCVSLRAFEPARAG</sequence>
<dbReference type="InterPro" id="IPR036188">
    <property type="entry name" value="FAD/NAD-bd_sf"/>
</dbReference>
<dbReference type="InterPro" id="IPR006076">
    <property type="entry name" value="FAD-dep_OxRdtase"/>
</dbReference>
<dbReference type="SUPFAM" id="SSF51905">
    <property type="entry name" value="FAD/NAD(P)-binding domain"/>
    <property type="match status" value="1"/>
</dbReference>
<dbReference type="GO" id="GO:0005737">
    <property type="term" value="C:cytoplasm"/>
    <property type="evidence" value="ECO:0007669"/>
    <property type="project" value="TreeGrafter"/>
</dbReference>